<protein>
    <submittedName>
        <fullName evidence="1">4551_t:CDS:1</fullName>
    </submittedName>
</protein>
<keyword evidence="2" id="KW-1185">Reference proteome</keyword>
<sequence>IGKNSLLKNNYPFIESEKLPIYEDDPQVKDKILCKIDIDILNKIARDQDTPVMK</sequence>
<organism evidence="1 2">
    <name type="scientific">Racocetra fulgida</name>
    <dbReference type="NCBI Taxonomy" id="60492"/>
    <lineage>
        <taxon>Eukaryota</taxon>
        <taxon>Fungi</taxon>
        <taxon>Fungi incertae sedis</taxon>
        <taxon>Mucoromycota</taxon>
        <taxon>Glomeromycotina</taxon>
        <taxon>Glomeromycetes</taxon>
        <taxon>Diversisporales</taxon>
        <taxon>Gigasporaceae</taxon>
        <taxon>Racocetra</taxon>
    </lineage>
</organism>
<dbReference type="EMBL" id="CAJVPZ010072288">
    <property type="protein sequence ID" value="CAG8801371.1"/>
    <property type="molecule type" value="Genomic_DNA"/>
</dbReference>
<evidence type="ECO:0000313" key="1">
    <source>
        <dbReference type="EMBL" id="CAG8801371.1"/>
    </source>
</evidence>
<feature type="non-terminal residue" evidence="1">
    <location>
        <position position="1"/>
    </location>
</feature>
<accession>A0A9N9JWW1</accession>
<feature type="non-terminal residue" evidence="1">
    <location>
        <position position="54"/>
    </location>
</feature>
<gene>
    <name evidence="1" type="ORF">RFULGI_LOCUS17765</name>
</gene>
<proteinExistence type="predicted"/>
<name>A0A9N9JWW1_9GLOM</name>
<comment type="caution">
    <text evidence="1">The sequence shown here is derived from an EMBL/GenBank/DDBJ whole genome shotgun (WGS) entry which is preliminary data.</text>
</comment>
<reference evidence="1" key="1">
    <citation type="submission" date="2021-06" db="EMBL/GenBank/DDBJ databases">
        <authorList>
            <person name="Kallberg Y."/>
            <person name="Tangrot J."/>
            <person name="Rosling A."/>
        </authorList>
    </citation>
    <scope>NUCLEOTIDE SEQUENCE</scope>
    <source>
        <strain evidence="1">IN212</strain>
    </source>
</reference>
<dbReference type="Proteomes" id="UP000789396">
    <property type="component" value="Unassembled WGS sequence"/>
</dbReference>
<evidence type="ECO:0000313" key="2">
    <source>
        <dbReference type="Proteomes" id="UP000789396"/>
    </source>
</evidence>
<dbReference type="AlphaFoldDB" id="A0A9N9JWW1"/>